<dbReference type="Proteomes" id="UP000507470">
    <property type="component" value="Unassembled WGS sequence"/>
</dbReference>
<dbReference type="InterPro" id="IPR001245">
    <property type="entry name" value="Ser-Thr/Tyr_kinase_cat_dom"/>
</dbReference>
<dbReference type="Pfam" id="PF07714">
    <property type="entry name" value="PK_Tyr_Ser-Thr"/>
    <property type="match status" value="1"/>
</dbReference>
<dbReference type="SMART" id="SM00220">
    <property type="entry name" value="S_TKc"/>
    <property type="match status" value="1"/>
</dbReference>
<dbReference type="GO" id="GO:0005737">
    <property type="term" value="C:cytoplasm"/>
    <property type="evidence" value="ECO:0007669"/>
    <property type="project" value="TreeGrafter"/>
</dbReference>
<evidence type="ECO:0000313" key="3">
    <source>
        <dbReference type="EMBL" id="CAC5425096.1"/>
    </source>
</evidence>
<feature type="binding site" evidence="1">
    <location>
        <position position="69"/>
    </location>
    <ligand>
        <name>ATP</name>
        <dbReference type="ChEBI" id="CHEBI:30616"/>
    </ligand>
</feature>
<accession>A0A6J8EZK6</accession>
<dbReference type="InterPro" id="IPR000719">
    <property type="entry name" value="Prot_kinase_dom"/>
</dbReference>
<keyword evidence="4" id="KW-1185">Reference proteome</keyword>
<keyword evidence="1" id="KW-0547">Nucleotide-binding</keyword>
<keyword evidence="1" id="KW-0067">ATP-binding</keyword>
<proteinExistence type="predicted"/>
<dbReference type="InterPro" id="IPR011009">
    <property type="entry name" value="Kinase-like_dom_sf"/>
</dbReference>
<dbReference type="PANTHER" id="PTHR44167">
    <property type="entry name" value="OVARIAN-SPECIFIC SERINE/THREONINE-PROTEIN KINASE LOK-RELATED"/>
    <property type="match status" value="1"/>
</dbReference>
<dbReference type="PROSITE" id="PS50011">
    <property type="entry name" value="PROTEIN_KINASE_DOM"/>
    <property type="match status" value="1"/>
</dbReference>
<evidence type="ECO:0000313" key="4">
    <source>
        <dbReference type="Proteomes" id="UP000507470"/>
    </source>
</evidence>
<evidence type="ECO:0000259" key="2">
    <source>
        <dbReference type="PROSITE" id="PS50011"/>
    </source>
</evidence>
<dbReference type="GO" id="GO:0005524">
    <property type="term" value="F:ATP binding"/>
    <property type="evidence" value="ECO:0007669"/>
    <property type="project" value="UniProtKB-UniRule"/>
</dbReference>
<evidence type="ECO:0000256" key="1">
    <source>
        <dbReference type="PROSITE-ProRule" id="PRU10141"/>
    </source>
</evidence>
<sequence length="250" mass="27655">MEESKTQTHCLVCPFTGSRLPEIRVQDIIFTKVDTTSGVYKCLGTGVTAAVFEGQFVSPNCGLKYVAIKLLKQPFDNLEGISAEAGLLKMLEPTGITPKLFGILQRTSKGNPPGIVQELIQSSLTLHQLIVGTSPFINKQKWFNIAYQLAFGLQSINERGVLINDLKSDNILVNISTDDCRLTFIDMSHASFMRGKRFPMTTEQSLIYRHLAPEVANGEETSEASEVFALGVIFKDIPLEELSFTETFSL</sequence>
<dbReference type="GO" id="GO:0004674">
    <property type="term" value="F:protein serine/threonine kinase activity"/>
    <property type="evidence" value="ECO:0007669"/>
    <property type="project" value="TreeGrafter"/>
</dbReference>
<dbReference type="EMBL" id="CACVKT020010161">
    <property type="protein sequence ID" value="CAC5425096.1"/>
    <property type="molecule type" value="Genomic_DNA"/>
</dbReference>
<name>A0A6J8EZK6_MYTCO</name>
<dbReference type="GO" id="GO:0005634">
    <property type="term" value="C:nucleus"/>
    <property type="evidence" value="ECO:0007669"/>
    <property type="project" value="TreeGrafter"/>
</dbReference>
<dbReference type="OrthoDB" id="6097776at2759"/>
<protein>
    <recommendedName>
        <fullName evidence="2">Protein kinase domain-containing protein</fullName>
    </recommendedName>
</protein>
<feature type="domain" description="Protein kinase" evidence="2">
    <location>
        <begin position="37"/>
        <end position="250"/>
    </location>
</feature>
<reference evidence="3 4" key="1">
    <citation type="submission" date="2020-06" db="EMBL/GenBank/DDBJ databases">
        <authorList>
            <person name="Li R."/>
            <person name="Bekaert M."/>
        </authorList>
    </citation>
    <scope>NUCLEOTIDE SEQUENCE [LARGE SCALE GENOMIC DNA]</scope>
    <source>
        <strain evidence="4">wild</strain>
    </source>
</reference>
<gene>
    <name evidence="3" type="ORF">MCOR_56945</name>
</gene>
<dbReference type="PROSITE" id="PS00107">
    <property type="entry name" value="PROTEIN_KINASE_ATP"/>
    <property type="match status" value="1"/>
</dbReference>
<dbReference type="GO" id="GO:0044773">
    <property type="term" value="P:mitotic DNA damage checkpoint signaling"/>
    <property type="evidence" value="ECO:0007669"/>
    <property type="project" value="TreeGrafter"/>
</dbReference>
<dbReference type="AlphaFoldDB" id="A0A6J8EZK6"/>
<organism evidence="3 4">
    <name type="scientific">Mytilus coruscus</name>
    <name type="common">Sea mussel</name>
    <dbReference type="NCBI Taxonomy" id="42192"/>
    <lineage>
        <taxon>Eukaryota</taxon>
        <taxon>Metazoa</taxon>
        <taxon>Spiralia</taxon>
        <taxon>Lophotrochozoa</taxon>
        <taxon>Mollusca</taxon>
        <taxon>Bivalvia</taxon>
        <taxon>Autobranchia</taxon>
        <taxon>Pteriomorphia</taxon>
        <taxon>Mytilida</taxon>
        <taxon>Mytiloidea</taxon>
        <taxon>Mytilidae</taxon>
        <taxon>Mytilinae</taxon>
        <taxon>Mytilus</taxon>
    </lineage>
</organism>
<dbReference type="Gene3D" id="1.10.510.10">
    <property type="entry name" value="Transferase(Phosphotransferase) domain 1"/>
    <property type="match status" value="1"/>
</dbReference>
<dbReference type="SUPFAM" id="SSF56112">
    <property type="entry name" value="Protein kinase-like (PK-like)"/>
    <property type="match status" value="1"/>
</dbReference>
<dbReference type="InterPro" id="IPR017441">
    <property type="entry name" value="Protein_kinase_ATP_BS"/>
</dbReference>
<dbReference type="PANTHER" id="PTHR44167:SF24">
    <property type="entry name" value="SERINE_THREONINE-PROTEIN KINASE CHK2"/>
    <property type="match status" value="1"/>
</dbReference>